<accession>A0A7S2LM17</accession>
<protein>
    <submittedName>
        <fullName evidence="2">Uncharacterized protein</fullName>
    </submittedName>
</protein>
<sequence>MAALAVAAATAIAPTAAATTTAATPTRSFQCPSTCDSAAKAYADAYAAYGQAFNKALPTFSAANTSAHETVDSVCSVFASHPCLFQCAKLSDNIKCSCRCPKLQSAVGDQLAWMMVRPKNRVRAGCAYAGGLNNDRDCIKDKCPGADNLDGRETTTDRNSSQLLQEFTRCNHNQFVTGFGNNAPADGGRGVLLLCLFAAAGALYQDAW</sequence>
<keyword evidence="1" id="KW-0732">Signal</keyword>
<evidence type="ECO:0000313" key="2">
    <source>
        <dbReference type="EMBL" id="CAD9609216.1"/>
    </source>
</evidence>
<proteinExistence type="predicted"/>
<feature type="chain" id="PRO_5031159016" evidence="1">
    <location>
        <begin position="19"/>
        <end position="208"/>
    </location>
</feature>
<gene>
    <name evidence="2" type="ORF">BRAN1462_LOCUS40641</name>
</gene>
<organism evidence="2">
    <name type="scientific">Zooxanthella nutricula</name>
    <dbReference type="NCBI Taxonomy" id="1333877"/>
    <lineage>
        <taxon>Eukaryota</taxon>
        <taxon>Sar</taxon>
        <taxon>Alveolata</taxon>
        <taxon>Dinophyceae</taxon>
        <taxon>Peridiniales</taxon>
        <taxon>Peridiniales incertae sedis</taxon>
        <taxon>Zooxanthella</taxon>
    </lineage>
</organism>
<reference evidence="2" key="1">
    <citation type="submission" date="2021-01" db="EMBL/GenBank/DDBJ databases">
        <authorList>
            <person name="Corre E."/>
            <person name="Pelletier E."/>
            <person name="Niang G."/>
            <person name="Scheremetjew M."/>
            <person name="Finn R."/>
            <person name="Kale V."/>
            <person name="Holt S."/>
            <person name="Cochrane G."/>
            <person name="Meng A."/>
            <person name="Brown T."/>
            <person name="Cohen L."/>
        </authorList>
    </citation>
    <scope>NUCLEOTIDE SEQUENCE</scope>
    <source>
        <strain evidence="2">RCC3387</strain>
    </source>
</reference>
<evidence type="ECO:0000256" key="1">
    <source>
        <dbReference type="SAM" id="SignalP"/>
    </source>
</evidence>
<name>A0A7S2LM17_9DINO</name>
<feature type="signal peptide" evidence="1">
    <location>
        <begin position="1"/>
        <end position="18"/>
    </location>
</feature>
<dbReference type="EMBL" id="HBGW01063704">
    <property type="protein sequence ID" value="CAD9609216.1"/>
    <property type="molecule type" value="Transcribed_RNA"/>
</dbReference>
<dbReference type="AlphaFoldDB" id="A0A7S2LM17"/>